<organism evidence="1 2">
    <name type="scientific">Rhodocollybia butyracea</name>
    <dbReference type="NCBI Taxonomy" id="206335"/>
    <lineage>
        <taxon>Eukaryota</taxon>
        <taxon>Fungi</taxon>
        <taxon>Dikarya</taxon>
        <taxon>Basidiomycota</taxon>
        <taxon>Agaricomycotina</taxon>
        <taxon>Agaricomycetes</taxon>
        <taxon>Agaricomycetidae</taxon>
        <taxon>Agaricales</taxon>
        <taxon>Marasmiineae</taxon>
        <taxon>Omphalotaceae</taxon>
        <taxon>Rhodocollybia</taxon>
    </lineage>
</organism>
<accession>A0A9P5Q580</accession>
<dbReference type="AlphaFoldDB" id="A0A9P5Q580"/>
<keyword evidence="2" id="KW-1185">Reference proteome</keyword>
<evidence type="ECO:0000313" key="2">
    <source>
        <dbReference type="Proteomes" id="UP000772434"/>
    </source>
</evidence>
<dbReference type="Proteomes" id="UP000772434">
    <property type="component" value="Unassembled WGS sequence"/>
</dbReference>
<gene>
    <name evidence="1" type="ORF">BDP27DRAFT_266369</name>
</gene>
<name>A0A9P5Q580_9AGAR</name>
<comment type="caution">
    <text evidence="1">The sequence shown here is derived from an EMBL/GenBank/DDBJ whole genome shotgun (WGS) entry which is preliminary data.</text>
</comment>
<dbReference type="EMBL" id="JADNRY010000016">
    <property type="protein sequence ID" value="KAF9073795.1"/>
    <property type="molecule type" value="Genomic_DNA"/>
</dbReference>
<protein>
    <submittedName>
        <fullName evidence="1">Uncharacterized protein</fullName>
    </submittedName>
</protein>
<evidence type="ECO:0000313" key="1">
    <source>
        <dbReference type="EMBL" id="KAF9073795.1"/>
    </source>
</evidence>
<sequence length="198" mass="22380">MLCRSGYRIYYRGSFDTNYQKFRTGYRVNVFPTSCESNTPPLTVYATLYIYLSPEGKSSEALILIHNILIHNIYLVKDVSEVGRVNFRPQKILPGNRILNEWCPSPTAAHANGQTVMLGSMKETYPRTLLQKILRKKKPLSEDKQRAQRHSQIYRLSQLGHSAIVAGQDKGRQVQGVVDVNFPPVKLDLGDAVGKVSQ</sequence>
<proteinExistence type="predicted"/>
<reference evidence="1" key="1">
    <citation type="submission" date="2020-11" db="EMBL/GenBank/DDBJ databases">
        <authorList>
            <consortium name="DOE Joint Genome Institute"/>
            <person name="Ahrendt S."/>
            <person name="Riley R."/>
            <person name="Andreopoulos W."/>
            <person name="Labutti K."/>
            <person name="Pangilinan J."/>
            <person name="Ruiz-Duenas F.J."/>
            <person name="Barrasa J.M."/>
            <person name="Sanchez-Garcia M."/>
            <person name="Camarero S."/>
            <person name="Miyauchi S."/>
            <person name="Serrano A."/>
            <person name="Linde D."/>
            <person name="Babiker R."/>
            <person name="Drula E."/>
            <person name="Ayuso-Fernandez I."/>
            <person name="Pacheco R."/>
            <person name="Padilla G."/>
            <person name="Ferreira P."/>
            <person name="Barriuso J."/>
            <person name="Kellner H."/>
            <person name="Castanera R."/>
            <person name="Alfaro M."/>
            <person name="Ramirez L."/>
            <person name="Pisabarro A.G."/>
            <person name="Kuo A."/>
            <person name="Tritt A."/>
            <person name="Lipzen A."/>
            <person name="He G."/>
            <person name="Yan M."/>
            <person name="Ng V."/>
            <person name="Cullen D."/>
            <person name="Martin F."/>
            <person name="Rosso M.-N."/>
            <person name="Henrissat B."/>
            <person name="Hibbett D."/>
            <person name="Martinez A.T."/>
            <person name="Grigoriev I.V."/>
        </authorList>
    </citation>
    <scope>NUCLEOTIDE SEQUENCE</scope>
    <source>
        <strain evidence="1">AH 40177</strain>
    </source>
</reference>